<evidence type="ECO:0000313" key="4">
    <source>
        <dbReference type="EMBL" id="MFD2695564.1"/>
    </source>
</evidence>
<dbReference type="InterPro" id="IPR043128">
    <property type="entry name" value="Rev_trsase/Diguanyl_cyclase"/>
</dbReference>
<dbReference type="SUPFAM" id="SSF55073">
    <property type="entry name" value="Nucleotide cyclase"/>
    <property type="match status" value="1"/>
</dbReference>
<dbReference type="Gene3D" id="3.30.70.270">
    <property type="match status" value="1"/>
</dbReference>
<dbReference type="InterPro" id="IPR052155">
    <property type="entry name" value="Biofilm_reg_signaling"/>
</dbReference>
<dbReference type="EMBL" id="JBHUMQ010000049">
    <property type="protein sequence ID" value="MFD2695564.1"/>
    <property type="molecule type" value="Genomic_DNA"/>
</dbReference>
<dbReference type="CDD" id="cd01948">
    <property type="entry name" value="EAL"/>
    <property type="match status" value="1"/>
</dbReference>
<dbReference type="Proteomes" id="UP001597399">
    <property type="component" value="Unassembled WGS sequence"/>
</dbReference>
<dbReference type="SMART" id="SM00052">
    <property type="entry name" value="EAL"/>
    <property type="match status" value="1"/>
</dbReference>
<dbReference type="Pfam" id="PF00563">
    <property type="entry name" value="EAL"/>
    <property type="match status" value="1"/>
</dbReference>
<protein>
    <submittedName>
        <fullName evidence="4">Bifunctional diguanylate cyclase/phosphodiesterase</fullName>
    </submittedName>
</protein>
<evidence type="ECO:0000313" key="5">
    <source>
        <dbReference type="Proteomes" id="UP001597399"/>
    </source>
</evidence>
<dbReference type="Gene3D" id="3.30.450.20">
    <property type="entry name" value="PAS domain"/>
    <property type="match status" value="1"/>
</dbReference>
<accession>A0ABW5S8X5</accession>
<evidence type="ECO:0000256" key="1">
    <source>
        <dbReference type="SAM" id="Phobius"/>
    </source>
</evidence>
<reference evidence="5" key="1">
    <citation type="journal article" date="2019" name="Int. J. Syst. Evol. Microbiol.">
        <title>The Global Catalogue of Microorganisms (GCM) 10K type strain sequencing project: providing services to taxonomists for standard genome sequencing and annotation.</title>
        <authorList>
            <consortium name="The Broad Institute Genomics Platform"/>
            <consortium name="The Broad Institute Genome Sequencing Center for Infectious Disease"/>
            <person name="Wu L."/>
            <person name="Ma J."/>
        </authorList>
    </citation>
    <scope>NUCLEOTIDE SEQUENCE [LARGE SCALE GENOMIC DNA]</scope>
    <source>
        <strain evidence="5">TISTR 2466</strain>
    </source>
</reference>
<name>A0ABW5S8X5_9BACL</name>
<gene>
    <name evidence="4" type="ORF">ACFSUE_18345</name>
</gene>
<dbReference type="Pfam" id="PF00990">
    <property type="entry name" value="GGDEF"/>
    <property type="match status" value="1"/>
</dbReference>
<keyword evidence="1" id="KW-0472">Membrane</keyword>
<feature type="transmembrane region" description="Helical" evidence="1">
    <location>
        <begin position="7"/>
        <end position="28"/>
    </location>
</feature>
<dbReference type="InterPro" id="IPR000014">
    <property type="entry name" value="PAS"/>
</dbReference>
<dbReference type="CDD" id="cd00130">
    <property type="entry name" value="PAS"/>
    <property type="match status" value="1"/>
</dbReference>
<evidence type="ECO:0000259" key="2">
    <source>
        <dbReference type="PROSITE" id="PS50883"/>
    </source>
</evidence>
<dbReference type="SMART" id="SM00267">
    <property type="entry name" value="GGDEF"/>
    <property type="match status" value="1"/>
</dbReference>
<dbReference type="SMART" id="SM00091">
    <property type="entry name" value="PAS"/>
    <property type="match status" value="1"/>
</dbReference>
<keyword evidence="5" id="KW-1185">Reference proteome</keyword>
<dbReference type="CDD" id="cd01949">
    <property type="entry name" value="GGDEF"/>
    <property type="match status" value="1"/>
</dbReference>
<evidence type="ECO:0000259" key="3">
    <source>
        <dbReference type="PROSITE" id="PS50887"/>
    </source>
</evidence>
<dbReference type="NCBIfam" id="TIGR00229">
    <property type="entry name" value="sensory_box"/>
    <property type="match status" value="1"/>
</dbReference>
<dbReference type="PANTHER" id="PTHR44757">
    <property type="entry name" value="DIGUANYLATE CYCLASE DGCP"/>
    <property type="match status" value="1"/>
</dbReference>
<dbReference type="Pfam" id="PF13426">
    <property type="entry name" value="PAS_9"/>
    <property type="match status" value="1"/>
</dbReference>
<dbReference type="PANTHER" id="PTHR44757:SF2">
    <property type="entry name" value="BIOFILM ARCHITECTURE MAINTENANCE PROTEIN MBAA"/>
    <property type="match status" value="1"/>
</dbReference>
<organism evidence="4 5">
    <name type="scientific">Sporolactobacillus shoreicorticis</name>
    <dbReference type="NCBI Taxonomy" id="1923877"/>
    <lineage>
        <taxon>Bacteria</taxon>
        <taxon>Bacillati</taxon>
        <taxon>Bacillota</taxon>
        <taxon>Bacilli</taxon>
        <taxon>Bacillales</taxon>
        <taxon>Sporolactobacillaceae</taxon>
        <taxon>Sporolactobacillus</taxon>
    </lineage>
</organism>
<feature type="domain" description="GGDEF" evidence="3">
    <location>
        <begin position="193"/>
        <end position="323"/>
    </location>
</feature>
<dbReference type="RefSeq" id="WP_253060594.1">
    <property type="nucleotide sequence ID" value="NZ_JAMXWM010000006.1"/>
</dbReference>
<comment type="caution">
    <text evidence="4">The sequence shown here is derived from an EMBL/GenBank/DDBJ whole genome shotgun (WGS) entry which is preliminary data.</text>
</comment>
<dbReference type="InterPro" id="IPR035965">
    <property type="entry name" value="PAS-like_dom_sf"/>
</dbReference>
<dbReference type="SUPFAM" id="SSF141868">
    <property type="entry name" value="EAL domain-like"/>
    <property type="match status" value="1"/>
</dbReference>
<dbReference type="InterPro" id="IPR000160">
    <property type="entry name" value="GGDEF_dom"/>
</dbReference>
<dbReference type="PROSITE" id="PS50883">
    <property type="entry name" value="EAL"/>
    <property type="match status" value="1"/>
</dbReference>
<dbReference type="InterPro" id="IPR001633">
    <property type="entry name" value="EAL_dom"/>
</dbReference>
<dbReference type="SUPFAM" id="SSF55785">
    <property type="entry name" value="PYP-like sensor domain (PAS domain)"/>
    <property type="match status" value="1"/>
</dbReference>
<keyword evidence="1" id="KW-0812">Transmembrane</keyword>
<dbReference type="InterPro" id="IPR029787">
    <property type="entry name" value="Nucleotide_cyclase"/>
</dbReference>
<proteinExistence type="predicted"/>
<keyword evidence="1" id="KW-1133">Transmembrane helix</keyword>
<dbReference type="Gene3D" id="3.20.20.450">
    <property type="entry name" value="EAL domain"/>
    <property type="match status" value="1"/>
</dbReference>
<sequence>MSGDREWIINFAAFLAIILSIVSLLMFFRIQRLRMREEGEKIIKKITDDLPVGAFIIKNGAFIYVNSRLCELTGYSAETLKQTKWQDIVSLQNFEGTAAVINDLREGRIEAIEERIVAVRGDGARVSLIVKGQKISDMRHSHICGGTADVEESTYLKSGHGKEENLIDPVTELPGSVALRRQLEHETIENPALSLALVFVDIDSMNRVNDTIGRDAGDKLLQEAAKRLRECEGERVYHYRGDEFAILFKNRTRADLKMHMKRIMNSFTAPIQIHDTPWYETITMGVSFFPEDADSGGRLIDSAIAAIHYAKKNSRGKYEFYNPGIINSLRKRLELEMDLRHAVKRNEFTLYYQPQIDLKAGTVVGSEALIRWIHPIRGVISPGIFIPLAEEIGLIEEIGEWVLRTACRQTKQWNDQGLLLNVSVNLSPKQLFQESLVDLVRSSLTESSLSAKRLQLEITETAGADLFVMAQKLQELEEIGVGISIDDFGTRYNSLNYLKQLPLSQLKIDQSFIRGNRHDHQDVALVRMIVALANELSLQVVAEGVESAEHVQFLKQTNCALAQGYLFARPLTAERFIEQIDPIQRQLSEMIMSEI</sequence>
<dbReference type="NCBIfam" id="TIGR00254">
    <property type="entry name" value="GGDEF"/>
    <property type="match status" value="1"/>
</dbReference>
<dbReference type="InterPro" id="IPR035919">
    <property type="entry name" value="EAL_sf"/>
</dbReference>
<dbReference type="PROSITE" id="PS50887">
    <property type="entry name" value="GGDEF"/>
    <property type="match status" value="1"/>
</dbReference>
<feature type="domain" description="EAL" evidence="2">
    <location>
        <begin position="332"/>
        <end position="584"/>
    </location>
</feature>